<accession>A0A0J7Y4A8</accession>
<proteinExistence type="inferred from homology"/>
<feature type="domain" description="IclR-ED" evidence="3">
    <location>
        <begin position="170"/>
        <end position="383"/>
    </location>
</feature>
<dbReference type="GO" id="GO:0010181">
    <property type="term" value="F:FMN binding"/>
    <property type="evidence" value="ECO:0007669"/>
    <property type="project" value="InterPro"/>
</dbReference>
<dbReference type="PANTHER" id="PTHR30466:SF11">
    <property type="entry name" value="FLAVIN-DEPENDENT MONOOXYGENASE, REDUCTASE SUBUNIT HSAB"/>
    <property type="match status" value="1"/>
</dbReference>
<dbReference type="GO" id="GO:0042602">
    <property type="term" value="F:riboflavin reductase (NADPH) activity"/>
    <property type="evidence" value="ECO:0007669"/>
    <property type="project" value="TreeGrafter"/>
</dbReference>
<keyword evidence="2" id="KW-0560">Oxidoreductase</keyword>
<dbReference type="InterPro" id="IPR050268">
    <property type="entry name" value="NADH-dep_flavin_reductase"/>
</dbReference>
<comment type="similarity">
    <text evidence="1">Belongs to the non-flavoprotein flavin reductase family.</text>
</comment>
<dbReference type="Gene3D" id="3.30.450.40">
    <property type="match status" value="1"/>
</dbReference>
<dbReference type="RefSeq" id="WP_082679029.1">
    <property type="nucleotide sequence ID" value="NZ_KQ130434.1"/>
</dbReference>
<dbReference type="Proteomes" id="UP000052232">
    <property type="component" value="Unassembled WGS sequence"/>
</dbReference>
<dbReference type="InterPro" id="IPR012349">
    <property type="entry name" value="Split_barrel_FMN-bd"/>
</dbReference>
<dbReference type="InterPro" id="IPR002563">
    <property type="entry name" value="Flavin_Rdtase-like_dom"/>
</dbReference>
<dbReference type="STRING" id="1420583.V473_08990"/>
<sequence>MLSSQQVLPIDPKWYRQVLGQYPTGVCVITATASDGVPVSMVVGSFTSVSLNPALVAFFPDRGSSSWAKLRDCEHFCVNILGAEQEPVCRQLASKDPNKFDGVAHRISERGCPVLEDVVAWIECRRYAITDAGDHEMVTGEIVALDIAGGGLPLLFFQGGYGQFAPGALVASEAPGLSLAQLRQVDRARAELERLAAETGGRCIVTVRAGEELIVAASAGQGNIPGIATLVGQRLPFRLPTGSVFAAWLSDQEVDPWLGRHDVPVRETAATVLARVRERGFSVGLISEAQRIFSAQLAAAGDDEIAIEALEELISDLAFDPAEWTDAIKGQARVVSVPVFGADGAVAMALTLYGFPKPPEGGIDIYIAHLIEAATRVSAGLGARAQ</sequence>
<dbReference type="SUPFAM" id="SSF55781">
    <property type="entry name" value="GAF domain-like"/>
    <property type="match status" value="1"/>
</dbReference>
<evidence type="ECO:0000256" key="1">
    <source>
        <dbReference type="ARBA" id="ARBA00008898"/>
    </source>
</evidence>
<dbReference type="Gene3D" id="2.30.110.10">
    <property type="entry name" value="Electron Transport, Fmn-binding Protein, Chain A"/>
    <property type="match status" value="1"/>
</dbReference>
<evidence type="ECO:0000256" key="2">
    <source>
        <dbReference type="ARBA" id="ARBA00023002"/>
    </source>
</evidence>
<evidence type="ECO:0000313" key="4">
    <source>
        <dbReference type="EMBL" id="KMS58253.1"/>
    </source>
</evidence>
<keyword evidence="4" id="KW-0503">Monooxygenase</keyword>
<dbReference type="InterPro" id="IPR014757">
    <property type="entry name" value="Tscrpt_reg_IclR_C"/>
</dbReference>
<dbReference type="GO" id="GO:0004497">
    <property type="term" value="F:monooxygenase activity"/>
    <property type="evidence" value="ECO:0007669"/>
    <property type="project" value="UniProtKB-KW"/>
</dbReference>
<keyword evidence="5" id="KW-1185">Reference proteome</keyword>
<evidence type="ECO:0000313" key="5">
    <source>
        <dbReference type="Proteomes" id="UP000052232"/>
    </source>
</evidence>
<dbReference type="Pfam" id="PF01613">
    <property type="entry name" value="Flavin_Reduct"/>
    <property type="match status" value="1"/>
</dbReference>
<protein>
    <submittedName>
        <fullName evidence="4">Monooxygenase</fullName>
    </submittedName>
</protein>
<name>A0A0J7Y4A8_9SPHN</name>
<dbReference type="EMBL" id="JACT01000001">
    <property type="protein sequence ID" value="KMS58253.1"/>
    <property type="molecule type" value="Genomic_DNA"/>
</dbReference>
<dbReference type="SMART" id="SM00903">
    <property type="entry name" value="Flavin_Reduct"/>
    <property type="match status" value="1"/>
</dbReference>
<dbReference type="PATRIC" id="fig|1420583.3.peg.1805"/>
<organism evidence="4 5">
    <name type="scientific">Sphingobium cupriresistens LL01</name>
    <dbReference type="NCBI Taxonomy" id="1420583"/>
    <lineage>
        <taxon>Bacteria</taxon>
        <taxon>Pseudomonadati</taxon>
        <taxon>Pseudomonadota</taxon>
        <taxon>Alphaproteobacteria</taxon>
        <taxon>Sphingomonadales</taxon>
        <taxon>Sphingomonadaceae</taxon>
        <taxon>Sphingobium</taxon>
    </lineage>
</organism>
<gene>
    <name evidence="4" type="ORF">V473_08990</name>
</gene>
<evidence type="ECO:0000259" key="3">
    <source>
        <dbReference type="PROSITE" id="PS51078"/>
    </source>
</evidence>
<dbReference type="PANTHER" id="PTHR30466">
    <property type="entry name" value="FLAVIN REDUCTASE"/>
    <property type="match status" value="1"/>
</dbReference>
<dbReference type="AlphaFoldDB" id="A0A0J7Y4A8"/>
<reference evidence="4 5" key="1">
    <citation type="journal article" date="2015" name="G3 (Bethesda)">
        <title>Insights into Ongoing Evolution of the Hexachlorocyclohexane Catabolic Pathway from Comparative Genomics of Ten Sphingomonadaceae Strains.</title>
        <authorList>
            <person name="Pearce S.L."/>
            <person name="Oakeshott J.G."/>
            <person name="Pandey G."/>
        </authorList>
    </citation>
    <scope>NUCLEOTIDE SEQUENCE [LARGE SCALE GENOMIC DNA]</scope>
    <source>
        <strain evidence="4 5">LL01</strain>
    </source>
</reference>
<comment type="caution">
    <text evidence="4">The sequence shown here is derived from an EMBL/GenBank/DDBJ whole genome shotgun (WGS) entry which is preliminary data.</text>
</comment>
<dbReference type="SUPFAM" id="SSF50475">
    <property type="entry name" value="FMN-binding split barrel"/>
    <property type="match status" value="1"/>
</dbReference>
<dbReference type="PROSITE" id="PS51078">
    <property type="entry name" value="ICLR_ED"/>
    <property type="match status" value="1"/>
</dbReference>
<dbReference type="InterPro" id="IPR029016">
    <property type="entry name" value="GAF-like_dom_sf"/>
</dbReference>